<dbReference type="Gene3D" id="1.10.3210.10">
    <property type="entry name" value="Hypothetical protein af1432"/>
    <property type="match status" value="1"/>
</dbReference>
<gene>
    <name evidence="2" type="ORF">LG368_12310</name>
</gene>
<dbReference type="PROSITE" id="PS51833">
    <property type="entry name" value="HDOD"/>
    <property type="match status" value="1"/>
</dbReference>
<dbReference type="Proteomes" id="UP001139095">
    <property type="component" value="Unassembled WGS sequence"/>
</dbReference>
<keyword evidence="3" id="KW-1185">Reference proteome</keyword>
<evidence type="ECO:0000313" key="2">
    <source>
        <dbReference type="EMBL" id="MCB5162677.1"/>
    </source>
</evidence>
<accession>A0A9X1IPB9</accession>
<dbReference type="RefSeq" id="WP_226755025.1">
    <property type="nucleotide sequence ID" value="NZ_JAJATW010000020.1"/>
</dbReference>
<sequence>MQIQDLLKRTDKLPNVPDVVRELIQLLNDPNAKYSDIAARVSHDQTISLKVLRIVNSAYFGLARKISSIDEATVLLGMDRLKTLVIASGFASSVTKVDGIDLPEFWTESFRVAELSQWFAKRTESVDADEAFTIGIVHNIGRLLLHLTAPDVAHDIQTRVSNRQASRFKAEQDLLGFTSQDAGKALMDMWHFPKALGFAVQQHKRPFADGDPDPLACVLNLACYLNACIRTEREIDLVREGLPMAVIEAAGLSPSIVYELDDAMAVSDGLGHLIH</sequence>
<proteinExistence type="predicted"/>
<reference evidence="2" key="1">
    <citation type="submission" date="2021-10" db="EMBL/GenBank/DDBJ databases">
        <title>Marinomonas pontica sp. nov., isolated from the Black Sea.</title>
        <authorList>
            <person name="Zhao L.-H."/>
            <person name="Xue J.-H."/>
        </authorList>
    </citation>
    <scope>NUCLEOTIDE SEQUENCE</scope>
    <source>
        <strain evidence="2">E8</strain>
    </source>
</reference>
<dbReference type="InterPro" id="IPR013976">
    <property type="entry name" value="HDOD"/>
</dbReference>
<comment type="caution">
    <text evidence="2">The sequence shown here is derived from an EMBL/GenBank/DDBJ whole genome shotgun (WGS) entry which is preliminary data.</text>
</comment>
<dbReference type="PANTHER" id="PTHR33525:SF6">
    <property type="entry name" value="HDOD DOMAIN-CONTAINING PROTEIN"/>
    <property type="match status" value="1"/>
</dbReference>
<evidence type="ECO:0000259" key="1">
    <source>
        <dbReference type="PROSITE" id="PS51833"/>
    </source>
</evidence>
<feature type="domain" description="HDOD" evidence="1">
    <location>
        <begin position="13"/>
        <end position="206"/>
    </location>
</feature>
<name>A0A9X1IPB9_9GAMM</name>
<dbReference type="Pfam" id="PF08668">
    <property type="entry name" value="HDOD"/>
    <property type="match status" value="1"/>
</dbReference>
<dbReference type="AlphaFoldDB" id="A0A9X1IPB9"/>
<dbReference type="EMBL" id="JAJATW010000020">
    <property type="protein sequence ID" value="MCB5162677.1"/>
    <property type="molecule type" value="Genomic_DNA"/>
</dbReference>
<protein>
    <submittedName>
        <fullName evidence="2">HDOD domain-containing protein</fullName>
    </submittedName>
</protein>
<dbReference type="SUPFAM" id="SSF109604">
    <property type="entry name" value="HD-domain/PDEase-like"/>
    <property type="match status" value="1"/>
</dbReference>
<organism evidence="2 3">
    <name type="scientific">Marinomonas algarum</name>
    <dbReference type="NCBI Taxonomy" id="2883105"/>
    <lineage>
        <taxon>Bacteria</taxon>
        <taxon>Pseudomonadati</taxon>
        <taxon>Pseudomonadota</taxon>
        <taxon>Gammaproteobacteria</taxon>
        <taxon>Oceanospirillales</taxon>
        <taxon>Oceanospirillaceae</taxon>
        <taxon>Marinomonas</taxon>
    </lineage>
</organism>
<evidence type="ECO:0000313" key="3">
    <source>
        <dbReference type="Proteomes" id="UP001139095"/>
    </source>
</evidence>
<dbReference type="PANTHER" id="PTHR33525">
    <property type="match status" value="1"/>
</dbReference>
<dbReference type="InterPro" id="IPR052340">
    <property type="entry name" value="RNase_Y/CdgJ"/>
</dbReference>